<dbReference type="Pfam" id="PF00753">
    <property type="entry name" value="Lactamase_B"/>
    <property type="match status" value="1"/>
</dbReference>
<dbReference type="GO" id="GO:0016740">
    <property type="term" value="F:transferase activity"/>
    <property type="evidence" value="ECO:0007669"/>
    <property type="project" value="TreeGrafter"/>
</dbReference>
<dbReference type="SUPFAM" id="SSF56281">
    <property type="entry name" value="Metallo-hydrolase/oxidoreductase"/>
    <property type="match status" value="1"/>
</dbReference>
<dbReference type="Gene3D" id="3.60.15.10">
    <property type="entry name" value="Ribonuclease Z/Hydroxyacylglutathione hydrolase-like"/>
    <property type="match status" value="1"/>
</dbReference>
<evidence type="ECO:0000313" key="2">
    <source>
        <dbReference type="EMBL" id="MPL65753.1"/>
    </source>
</evidence>
<sequence length="279" mass="30664">MVKITVVIDNNVPAFSKLPLYGEHGLALLLENGKEQYLFDSGQTGAAVYNLGLLGINPNCLTALVISHGHYDHTGGLAAVLTHTRKRIPVYAHKEIFMERYSVSHGGRRFIGVPFKQDYLTSLGADFNFITTEVQLTDDLWISGQIPRDTVYEQGDKNLVTLTSSDDYCQDMIVDDMAMYYVSPKGLVVISGCAHSGIINVIKRGMQITGVSRLYGLIGGTHLGPVGRNQQENTIQQLKKMDPEIVATGHCTGFAMMARLQQTFGEKFIPAFSGVSIEF</sequence>
<reference evidence="2" key="1">
    <citation type="submission" date="2019-08" db="EMBL/GenBank/DDBJ databases">
        <authorList>
            <person name="Kucharzyk K."/>
            <person name="Murdoch R.W."/>
            <person name="Higgins S."/>
            <person name="Loffler F."/>
        </authorList>
    </citation>
    <scope>NUCLEOTIDE SEQUENCE</scope>
</reference>
<gene>
    <name evidence="2" type="ORF">SDC9_11417</name>
</gene>
<feature type="domain" description="Metallo-beta-lactamase" evidence="1">
    <location>
        <begin position="24"/>
        <end position="250"/>
    </location>
</feature>
<name>A0A644TFT1_9ZZZZ</name>
<dbReference type="InterPro" id="IPR036866">
    <property type="entry name" value="RibonucZ/Hydroxyglut_hydro"/>
</dbReference>
<organism evidence="2">
    <name type="scientific">bioreactor metagenome</name>
    <dbReference type="NCBI Taxonomy" id="1076179"/>
    <lineage>
        <taxon>unclassified sequences</taxon>
        <taxon>metagenomes</taxon>
        <taxon>ecological metagenomes</taxon>
    </lineage>
</organism>
<comment type="caution">
    <text evidence="2">The sequence shown here is derived from an EMBL/GenBank/DDBJ whole genome shotgun (WGS) entry which is preliminary data.</text>
</comment>
<dbReference type="PANTHER" id="PTHR13754">
    <property type="entry name" value="METALLO-BETA-LACTAMASE SUPERFAMILY PROTEIN"/>
    <property type="match status" value="1"/>
</dbReference>
<evidence type="ECO:0000259" key="1">
    <source>
        <dbReference type="SMART" id="SM00849"/>
    </source>
</evidence>
<dbReference type="InterPro" id="IPR052926">
    <property type="entry name" value="Metallo-beta-lactamase_dom"/>
</dbReference>
<dbReference type="InterPro" id="IPR001279">
    <property type="entry name" value="Metallo-B-lactamas"/>
</dbReference>
<accession>A0A644TFT1</accession>
<protein>
    <recommendedName>
        <fullName evidence="1">Metallo-beta-lactamase domain-containing protein</fullName>
    </recommendedName>
</protein>
<dbReference type="EMBL" id="VSSQ01000029">
    <property type="protein sequence ID" value="MPL65753.1"/>
    <property type="molecule type" value="Genomic_DNA"/>
</dbReference>
<dbReference type="PANTHER" id="PTHR13754:SF18">
    <property type="entry name" value="7,8-DIHYDROPTERIN-6-METHYL-4-(BETA-D-RIBOFURANOSYL)-AMINOBENZENE-5'-PHOSPHATE SYNTHASE"/>
    <property type="match status" value="1"/>
</dbReference>
<dbReference type="AlphaFoldDB" id="A0A644TFT1"/>
<dbReference type="SMART" id="SM00849">
    <property type="entry name" value="Lactamase_B"/>
    <property type="match status" value="1"/>
</dbReference>
<proteinExistence type="predicted"/>
<dbReference type="InterPro" id="IPR041712">
    <property type="entry name" value="DHPS-like_MBL-fold"/>
</dbReference>
<dbReference type="CDD" id="cd07713">
    <property type="entry name" value="DHPS-like_MBL-fold"/>
    <property type="match status" value="1"/>
</dbReference>